<evidence type="ECO:0000256" key="3">
    <source>
        <dbReference type="SAM" id="SignalP"/>
    </source>
</evidence>
<feature type="chain" id="PRO_5014678796" evidence="3">
    <location>
        <begin position="28"/>
        <end position="406"/>
    </location>
</feature>
<keyword evidence="1" id="KW-0175">Coiled coil</keyword>
<protein>
    <submittedName>
        <fullName evidence="4">Uncharacterized protein</fullName>
    </submittedName>
</protein>
<organism evidence="4 5">
    <name type="scientific">Puccinia coronata f. sp. avenae</name>
    <dbReference type="NCBI Taxonomy" id="200324"/>
    <lineage>
        <taxon>Eukaryota</taxon>
        <taxon>Fungi</taxon>
        <taxon>Dikarya</taxon>
        <taxon>Basidiomycota</taxon>
        <taxon>Pucciniomycotina</taxon>
        <taxon>Pucciniomycetes</taxon>
        <taxon>Pucciniales</taxon>
        <taxon>Pucciniaceae</taxon>
        <taxon>Puccinia</taxon>
    </lineage>
</organism>
<gene>
    <name evidence="4" type="ORF">PCASD_22940</name>
</gene>
<evidence type="ECO:0000313" key="4">
    <source>
        <dbReference type="EMBL" id="PLW26646.1"/>
    </source>
</evidence>
<sequence>MIPNPNGRLVVVSIIALLHTCIQDCSSRPLPGEGRSSPEEWQWLSYSLEVPESPRDYTYHDMAFRSGPDSPQFPYTHIPPLHENEAPGSSHGLHHDYREHITNAYHQPSSSHTVEHHYSNQPTYNDMSNQHWNPLSEPEPIVEQQPVHQQGMHRDQINHFFSGHNDESDQHWNSLSEIEPIVKQQTVHQQGMQLDQINHFFSGHNDESDQHWNSLSEIEPIVKQQTVHQQGMQHDQINHFFSGHNDESDQHGNPLSETEPIAEQQTVHQQGMHHGQISHFTGSDSMPDMDFGWLSTLSFPSVKRLDALRKDDWGLSTILSGQFNLGAIPALKKNAETADKNLRKLLREIDTRNKQFLVFFTPANWNDFIATIQQHHSYHDMQDENASLLQWLLDQLELVPQSKWPT</sequence>
<dbReference type="EMBL" id="PGCI01000450">
    <property type="protein sequence ID" value="PLW26646.1"/>
    <property type="molecule type" value="Genomic_DNA"/>
</dbReference>
<evidence type="ECO:0000256" key="1">
    <source>
        <dbReference type="SAM" id="Coils"/>
    </source>
</evidence>
<keyword evidence="3" id="KW-0732">Signal</keyword>
<feature type="coiled-coil region" evidence="1">
    <location>
        <begin position="328"/>
        <end position="355"/>
    </location>
</feature>
<dbReference type="AlphaFoldDB" id="A0A2N5TMA2"/>
<proteinExistence type="predicted"/>
<comment type="caution">
    <text evidence="4">The sequence shown here is derived from an EMBL/GenBank/DDBJ whole genome shotgun (WGS) entry which is preliminary data.</text>
</comment>
<name>A0A2N5TMA2_9BASI</name>
<feature type="compositionally biased region" description="Polar residues" evidence="2">
    <location>
        <begin position="119"/>
        <end position="131"/>
    </location>
</feature>
<evidence type="ECO:0000256" key="2">
    <source>
        <dbReference type="SAM" id="MobiDB-lite"/>
    </source>
</evidence>
<reference evidence="4 5" key="1">
    <citation type="submission" date="2017-11" db="EMBL/GenBank/DDBJ databases">
        <title>De novo assembly and phasing of dikaryotic genomes from two isolates of Puccinia coronata f. sp. avenae, the causal agent of oat crown rust.</title>
        <authorList>
            <person name="Miller M.E."/>
            <person name="Zhang Y."/>
            <person name="Omidvar V."/>
            <person name="Sperschneider J."/>
            <person name="Schwessinger B."/>
            <person name="Raley C."/>
            <person name="Palmer J.M."/>
            <person name="Garnica D."/>
            <person name="Upadhyaya N."/>
            <person name="Rathjen J."/>
            <person name="Taylor J.M."/>
            <person name="Park R.F."/>
            <person name="Dodds P.N."/>
            <person name="Hirsch C.D."/>
            <person name="Kianian S.F."/>
            <person name="Figueroa M."/>
        </authorList>
    </citation>
    <scope>NUCLEOTIDE SEQUENCE [LARGE SCALE GENOMIC DNA]</scope>
    <source>
        <strain evidence="4">12SD80</strain>
    </source>
</reference>
<feature type="region of interest" description="Disordered" evidence="2">
    <location>
        <begin position="108"/>
        <end position="131"/>
    </location>
</feature>
<feature type="signal peptide" evidence="3">
    <location>
        <begin position="1"/>
        <end position="27"/>
    </location>
</feature>
<evidence type="ECO:0000313" key="5">
    <source>
        <dbReference type="Proteomes" id="UP000235392"/>
    </source>
</evidence>
<dbReference type="Proteomes" id="UP000235392">
    <property type="component" value="Unassembled WGS sequence"/>
</dbReference>
<accession>A0A2N5TMA2</accession>